<feature type="non-terminal residue" evidence="1">
    <location>
        <position position="1"/>
    </location>
</feature>
<sequence>NPDNVLKSGELIRANRRKTLLALSREEGISVGNVEGILHNEVVVSTVSA</sequence>
<dbReference type="InParanoid" id="A0A6L2PEP4"/>
<name>A0A6L2PEP4_COPFO</name>
<reference evidence="2" key="1">
    <citation type="submission" date="2020-01" db="EMBL/GenBank/DDBJ databases">
        <title>Draft genome sequence of the Termite Coptotermes fromosanus.</title>
        <authorList>
            <person name="Itakura S."/>
            <person name="Yosikawa Y."/>
            <person name="Umezawa K."/>
        </authorList>
    </citation>
    <scope>NUCLEOTIDE SEQUENCE [LARGE SCALE GENOMIC DNA]</scope>
</reference>
<feature type="non-terminal residue" evidence="1">
    <location>
        <position position="49"/>
    </location>
</feature>
<dbReference type="Proteomes" id="UP000502823">
    <property type="component" value="Unassembled WGS sequence"/>
</dbReference>
<protein>
    <submittedName>
        <fullName evidence="1">Uncharacterized protein</fullName>
    </submittedName>
</protein>
<dbReference type="AlphaFoldDB" id="A0A6L2PEP4"/>
<organism evidence="1 2">
    <name type="scientific">Coptotermes formosanus</name>
    <name type="common">Formosan subterranean termite</name>
    <dbReference type="NCBI Taxonomy" id="36987"/>
    <lineage>
        <taxon>Eukaryota</taxon>
        <taxon>Metazoa</taxon>
        <taxon>Ecdysozoa</taxon>
        <taxon>Arthropoda</taxon>
        <taxon>Hexapoda</taxon>
        <taxon>Insecta</taxon>
        <taxon>Pterygota</taxon>
        <taxon>Neoptera</taxon>
        <taxon>Polyneoptera</taxon>
        <taxon>Dictyoptera</taxon>
        <taxon>Blattodea</taxon>
        <taxon>Blattoidea</taxon>
        <taxon>Termitoidae</taxon>
        <taxon>Rhinotermitidae</taxon>
        <taxon>Coptotermes</taxon>
    </lineage>
</organism>
<gene>
    <name evidence="1" type="ORF">Cfor_11701</name>
</gene>
<dbReference type="OrthoDB" id="10017160at2759"/>
<keyword evidence="2" id="KW-1185">Reference proteome</keyword>
<accession>A0A6L2PEP4</accession>
<dbReference type="EMBL" id="BLKM01009890">
    <property type="protein sequence ID" value="GFG28577.1"/>
    <property type="molecule type" value="Genomic_DNA"/>
</dbReference>
<evidence type="ECO:0000313" key="1">
    <source>
        <dbReference type="EMBL" id="GFG28577.1"/>
    </source>
</evidence>
<comment type="caution">
    <text evidence="1">The sequence shown here is derived from an EMBL/GenBank/DDBJ whole genome shotgun (WGS) entry which is preliminary data.</text>
</comment>
<evidence type="ECO:0000313" key="2">
    <source>
        <dbReference type="Proteomes" id="UP000502823"/>
    </source>
</evidence>
<proteinExistence type="predicted"/>